<evidence type="ECO:0000256" key="8">
    <source>
        <dbReference type="ARBA" id="ARBA00022723"/>
    </source>
</evidence>
<dbReference type="SUPFAM" id="SSF53448">
    <property type="entry name" value="Nucleotide-diphospho-sugar transferases"/>
    <property type="match status" value="1"/>
</dbReference>
<evidence type="ECO:0000256" key="5">
    <source>
        <dbReference type="ARBA" id="ARBA00022676"/>
    </source>
</evidence>
<feature type="region of interest" description="Disordered" evidence="18">
    <location>
        <begin position="54"/>
        <end position="83"/>
    </location>
</feature>
<comment type="subcellular location">
    <subcellularLocation>
        <location evidence="2 17">Golgi apparatus membrane</location>
        <topology evidence="2 17">Single-pass type II membrane protein</topology>
    </subcellularLocation>
</comment>
<dbReference type="Gene3D" id="3.90.550.10">
    <property type="entry name" value="Spore Coat Polysaccharide Biosynthesis Protein SpsA, Chain A"/>
    <property type="match status" value="1"/>
</dbReference>
<evidence type="ECO:0000313" key="21">
    <source>
        <dbReference type="Proteomes" id="UP001328107"/>
    </source>
</evidence>
<gene>
    <name evidence="20" type="ORF">PMAYCL1PPCAC_12391</name>
</gene>
<comment type="caution">
    <text evidence="20">The sequence shown here is derived from an EMBL/GenBank/DDBJ whole genome shotgun (WGS) entry which is preliminary data.</text>
</comment>
<evidence type="ECO:0000256" key="9">
    <source>
        <dbReference type="ARBA" id="ARBA00022734"/>
    </source>
</evidence>
<dbReference type="FunFam" id="2.80.10.50:FF:000096">
    <property type="entry name" value="Polypeptide N-acetylgalactosaminyltransferase"/>
    <property type="match status" value="1"/>
</dbReference>
<reference evidence="21" key="1">
    <citation type="submission" date="2022-10" db="EMBL/GenBank/DDBJ databases">
        <title>Genome assembly of Pristionchus species.</title>
        <authorList>
            <person name="Yoshida K."/>
            <person name="Sommer R.J."/>
        </authorList>
    </citation>
    <scope>NUCLEOTIDE SEQUENCE [LARGE SCALE GENOMIC DNA]</scope>
    <source>
        <strain evidence="21">RS5460</strain>
    </source>
</reference>
<dbReference type="PROSITE" id="PS50231">
    <property type="entry name" value="RICIN_B_LECTIN"/>
    <property type="match status" value="1"/>
</dbReference>
<dbReference type="InterPro" id="IPR029044">
    <property type="entry name" value="Nucleotide-diphossugar_trans"/>
</dbReference>
<dbReference type="EMBL" id="BTRK01000003">
    <property type="protein sequence ID" value="GMR42196.1"/>
    <property type="molecule type" value="Genomic_DNA"/>
</dbReference>
<proteinExistence type="inferred from homology"/>
<dbReference type="GO" id="GO:0004653">
    <property type="term" value="F:polypeptide N-acetylgalactosaminyltransferase activity"/>
    <property type="evidence" value="ECO:0007669"/>
    <property type="project" value="UniProtKB-ARBA"/>
</dbReference>
<organism evidence="20 21">
    <name type="scientific">Pristionchus mayeri</name>
    <dbReference type="NCBI Taxonomy" id="1317129"/>
    <lineage>
        <taxon>Eukaryota</taxon>
        <taxon>Metazoa</taxon>
        <taxon>Ecdysozoa</taxon>
        <taxon>Nematoda</taxon>
        <taxon>Chromadorea</taxon>
        <taxon>Rhabditida</taxon>
        <taxon>Rhabditina</taxon>
        <taxon>Diplogasteromorpha</taxon>
        <taxon>Diplogasteroidea</taxon>
        <taxon>Neodiplogasteridae</taxon>
        <taxon>Pristionchus</taxon>
    </lineage>
</organism>
<dbReference type="GO" id="GO:0030246">
    <property type="term" value="F:carbohydrate binding"/>
    <property type="evidence" value="ECO:0007669"/>
    <property type="project" value="UniProtKB-KW"/>
</dbReference>
<dbReference type="PANTHER" id="PTHR11675:SF101">
    <property type="entry name" value="POLYPEPTIDE N-ACETYLGALACTOSAMINYLTRANSFERASE 5"/>
    <property type="match status" value="1"/>
</dbReference>
<keyword evidence="16 17" id="KW-0464">Manganese</keyword>
<evidence type="ECO:0000313" key="20">
    <source>
        <dbReference type="EMBL" id="GMR42196.1"/>
    </source>
</evidence>
<name>A0AAN4ZJY4_9BILA</name>
<evidence type="ECO:0000256" key="15">
    <source>
        <dbReference type="ARBA" id="ARBA00023180"/>
    </source>
</evidence>
<evidence type="ECO:0000256" key="10">
    <source>
        <dbReference type="ARBA" id="ARBA00022968"/>
    </source>
</evidence>
<dbReference type="Proteomes" id="UP001328107">
    <property type="component" value="Unassembled WGS sequence"/>
</dbReference>
<dbReference type="AlphaFoldDB" id="A0AAN4ZJY4"/>
<keyword evidence="13" id="KW-0472">Membrane</keyword>
<dbReference type="InterPro" id="IPR001173">
    <property type="entry name" value="Glyco_trans_2-like"/>
</dbReference>
<dbReference type="CDD" id="cd02510">
    <property type="entry name" value="pp-GalNAc-T"/>
    <property type="match status" value="1"/>
</dbReference>
<evidence type="ECO:0000256" key="14">
    <source>
        <dbReference type="ARBA" id="ARBA00023157"/>
    </source>
</evidence>
<evidence type="ECO:0000256" key="11">
    <source>
        <dbReference type="ARBA" id="ARBA00022989"/>
    </source>
</evidence>
<keyword evidence="10" id="KW-0735">Signal-anchor</keyword>
<keyword evidence="12 17" id="KW-0333">Golgi apparatus</keyword>
<dbReference type="PANTHER" id="PTHR11675">
    <property type="entry name" value="N-ACETYLGALACTOSAMINYLTRANSFERASE"/>
    <property type="match status" value="1"/>
</dbReference>
<dbReference type="CDD" id="cd23433">
    <property type="entry name" value="beta-trefoil_Ricin_GALNT1-like"/>
    <property type="match status" value="1"/>
</dbReference>
<evidence type="ECO:0000256" key="4">
    <source>
        <dbReference type="ARBA" id="ARBA00005680"/>
    </source>
</evidence>
<comment type="pathway">
    <text evidence="3 17">Protein modification; protein glycosylation.</text>
</comment>
<dbReference type="EC" id="2.4.1.-" evidence="17"/>
<keyword evidence="6 17" id="KW-0808">Transferase</keyword>
<keyword evidence="9 17" id="KW-0430">Lectin</keyword>
<dbReference type="InterPro" id="IPR000772">
    <property type="entry name" value="Ricin_B_lectin"/>
</dbReference>
<evidence type="ECO:0000256" key="16">
    <source>
        <dbReference type="ARBA" id="ARBA00023211"/>
    </source>
</evidence>
<dbReference type="InterPro" id="IPR045885">
    <property type="entry name" value="GalNAc-T"/>
</dbReference>
<dbReference type="GO" id="GO:0006493">
    <property type="term" value="P:protein O-linked glycosylation"/>
    <property type="evidence" value="ECO:0007669"/>
    <property type="project" value="TreeGrafter"/>
</dbReference>
<dbReference type="GO" id="GO:0000139">
    <property type="term" value="C:Golgi membrane"/>
    <property type="evidence" value="ECO:0007669"/>
    <property type="project" value="UniProtKB-SubCell"/>
</dbReference>
<dbReference type="FunFam" id="3.90.550.10:FF:000021">
    <property type="entry name" value="Polypeptide N-acetylgalactosaminyltransferase"/>
    <property type="match status" value="1"/>
</dbReference>
<keyword evidence="15" id="KW-0325">Glycoprotein</keyword>
<comment type="similarity">
    <text evidence="4 17">Belongs to the glycosyltransferase 2 family. GalNAc-T subfamily.</text>
</comment>
<dbReference type="SMART" id="SM00458">
    <property type="entry name" value="RICIN"/>
    <property type="match status" value="1"/>
</dbReference>
<evidence type="ECO:0000256" key="18">
    <source>
        <dbReference type="SAM" id="MobiDB-lite"/>
    </source>
</evidence>
<feature type="domain" description="Ricin B lectin" evidence="19">
    <location>
        <begin position="480"/>
        <end position="601"/>
    </location>
</feature>
<dbReference type="SUPFAM" id="SSF50370">
    <property type="entry name" value="Ricin B-like lectins"/>
    <property type="match status" value="1"/>
</dbReference>
<protein>
    <recommendedName>
        <fullName evidence="17">Polypeptide N-acetylgalactosaminyltransferase</fullName>
        <ecNumber evidence="17">2.4.1.-</ecNumber>
    </recommendedName>
    <alternativeName>
        <fullName evidence="17">Protein-UDP acetylgalactosaminyltransferase</fullName>
    </alternativeName>
</protein>
<dbReference type="InterPro" id="IPR035992">
    <property type="entry name" value="Ricin_B-like_lectins"/>
</dbReference>
<dbReference type="Pfam" id="PF00652">
    <property type="entry name" value="Ricin_B_lectin"/>
    <property type="match status" value="1"/>
</dbReference>
<dbReference type="Pfam" id="PF00535">
    <property type="entry name" value="Glycos_transf_2"/>
    <property type="match status" value="1"/>
</dbReference>
<evidence type="ECO:0000256" key="7">
    <source>
        <dbReference type="ARBA" id="ARBA00022692"/>
    </source>
</evidence>
<evidence type="ECO:0000256" key="6">
    <source>
        <dbReference type="ARBA" id="ARBA00022679"/>
    </source>
</evidence>
<keyword evidence="11" id="KW-1133">Transmembrane helix</keyword>
<keyword evidence="7" id="KW-0812">Transmembrane</keyword>
<keyword evidence="14 17" id="KW-1015">Disulfide bond</keyword>
<evidence type="ECO:0000256" key="1">
    <source>
        <dbReference type="ARBA" id="ARBA00001936"/>
    </source>
</evidence>
<dbReference type="Gene3D" id="2.80.10.50">
    <property type="match status" value="1"/>
</dbReference>
<keyword evidence="21" id="KW-1185">Reference proteome</keyword>
<feature type="non-terminal residue" evidence="20">
    <location>
        <position position="1"/>
    </location>
</feature>
<accession>A0AAN4ZJY4</accession>
<keyword evidence="8" id="KW-0479">Metal-binding</keyword>
<sequence length="609" mass="68299">SPLDNGCSFSSQFFSLVGGTMRVPRGAICRAVVATSVVWLLIDVMILFRYLDSPSPSESHGSQGALRGERHTNGGKPYETLSNLDEETRMQLEKLTSGDSFSGKNSLGEMGAAAEVPSHMNEEKTRRFLENQFNVVASELISVNRSLPDYRNPQCKAKQFSDLPKVSIIIVFHNEAWTTLLRTLHSIVNRSPIDLLEEIIMIDDLSDRSYLTKPLDAYIERFPMPVHLVHLPNRSGLIRARLTGSGMAKAPVILFLDAHVEVTEGWLEPLLDRVKEDRKIIVAPIIDVISDDNFEYVTASDTTWGGFNWHLNFRWYTVPEREMRRRGGDKSSPIQTPTIAGGLFAMDKQFFYDLGSYDEGMEVWGGENLEISFRAWMCGGSLEIHPCSRVGHVFRKQTPYTFPGGTAKVIHHNAARTAEVWMDSYKEFFYKMVPSARRVDAGDMTARHHLRKQLECKSFKWYLETVYSEAPLPAHYKSLGFVMMESEKKCMDTHGRKKGEMAGLTGCHGQGGNQAWSYTAKGEIRSDDLCLSVASILGLSGAVRLDKCGVAGPSQKHIFAYDKETGQLIHSKGGRCISASSDRLEMRSCDTGDDSQRWSLEGYREEGYP</sequence>
<evidence type="ECO:0000256" key="3">
    <source>
        <dbReference type="ARBA" id="ARBA00004922"/>
    </source>
</evidence>
<evidence type="ECO:0000256" key="2">
    <source>
        <dbReference type="ARBA" id="ARBA00004323"/>
    </source>
</evidence>
<evidence type="ECO:0000256" key="13">
    <source>
        <dbReference type="ARBA" id="ARBA00023136"/>
    </source>
</evidence>
<comment type="cofactor">
    <cofactor evidence="1 17">
        <name>Mn(2+)</name>
        <dbReference type="ChEBI" id="CHEBI:29035"/>
    </cofactor>
</comment>
<dbReference type="GO" id="GO:0046872">
    <property type="term" value="F:metal ion binding"/>
    <property type="evidence" value="ECO:0007669"/>
    <property type="project" value="UniProtKB-KW"/>
</dbReference>
<evidence type="ECO:0000256" key="17">
    <source>
        <dbReference type="RuleBase" id="RU361242"/>
    </source>
</evidence>
<evidence type="ECO:0000256" key="12">
    <source>
        <dbReference type="ARBA" id="ARBA00023034"/>
    </source>
</evidence>
<evidence type="ECO:0000259" key="19">
    <source>
        <dbReference type="SMART" id="SM00458"/>
    </source>
</evidence>
<keyword evidence="5 17" id="KW-0328">Glycosyltransferase</keyword>